<keyword evidence="2" id="KW-0449">Lipoprotein</keyword>
<evidence type="ECO:0000256" key="2">
    <source>
        <dbReference type="RuleBase" id="RU362097"/>
    </source>
</evidence>
<dbReference type="Proteomes" id="UP001210865">
    <property type="component" value="Chromosome"/>
</dbReference>
<gene>
    <name evidence="4" type="ORF">PBT88_00495</name>
</gene>
<protein>
    <submittedName>
        <fullName evidence="4">Efflux transporter outer membrane subunit</fullName>
    </submittedName>
</protein>
<evidence type="ECO:0000256" key="3">
    <source>
        <dbReference type="SAM" id="MobiDB-lite"/>
    </source>
</evidence>
<dbReference type="Pfam" id="PF02321">
    <property type="entry name" value="OEP"/>
    <property type="match status" value="2"/>
</dbReference>
<feature type="region of interest" description="Disordered" evidence="3">
    <location>
        <begin position="512"/>
        <end position="532"/>
    </location>
</feature>
<dbReference type="InterPro" id="IPR010131">
    <property type="entry name" value="MdtP/NodT-like"/>
</dbReference>
<dbReference type="EMBL" id="CP115174">
    <property type="protein sequence ID" value="WBO22669.1"/>
    <property type="molecule type" value="Genomic_DNA"/>
</dbReference>
<dbReference type="InterPro" id="IPR003423">
    <property type="entry name" value="OMP_efflux"/>
</dbReference>
<evidence type="ECO:0000313" key="4">
    <source>
        <dbReference type="EMBL" id="WBO22669.1"/>
    </source>
</evidence>
<sequence length="532" mass="54901">MPAGTIVTRGKTFGGAAIATTTAFMLVLSGCTVGPDYRPPSAGRMGVPDHYATDVAPGAEAPSEQELATWWAALGDPMLDTLIEKALAANPDIEAAGAQLRQARAQYKQARAALFPTLNVNGSGGRTALLGKGQSTFIATPGGTGGTSFATEGSYNQVNAGLDAAYEVDLFGGVRRSIEAAKGDYASSAETLRDTQRTIVAEVALDYIDARSAQERLAIARSNLKSQDETVQLVGWRVKAGLVSGLDLAQAKAQQEQTAATIPSLETSLAQSLNALATLTGQAPGSVSAGFDPPRPVPVADRALGVDIPVAMLAQRPDVRAAERTLAAATARIGVAKAQLYPTLKLSGSLGGNGTAIGDIGTFLTGTLLASVSAPIFDGGAIRAQIENARGGADLALANYHKAVLTALSDVENALVSLANSRRRVVTLGAAVDDSRAALIYAESQYRAGLIDFQTLLDSQRTLLSSQDSLAQARADRATALVQLYKALGGGWQAAPLPGTAMPGVPAQIEIPDLAETPSPIHPADTQPTERP</sequence>
<accession>A0ABY7NMD3</accession>
<dbReference type="NCBIfam" id="TIGR01845">
    <property type="entry name" value="outer_NodT"/>
    <property type="match status" value="1"/>
</dbReference>
<name>A0ABY7NMD3_9SPHN</name>
<dbReference type="PANTHER" id="PTHR30203">
    <property type="entry name" value="OUTER MEMBRANE CATION EFFLUX PROTEIN"/>
    <property type="match status" value="1"/>
</dbReference>
<keyword evidence="5" id="KW-1185">Reference proteome</keyword>
<organism evidence="4 5">
    <name type="scientific">Sphingomonas abietis</name>
    <dbReference type="NCBI Taxonomy" id="3012344"/>
    <lineage>
        <taxon>Bacteria</taxon>
        <taxon>Pseudomonadati</taxon>
        <taxon>Pseudomonadota</taxon>
        <taxon>Alphaproteobacteria</taxon>
        <taxon>Sphingomonadales</taxon>
        <taxon>Sphingomonadaceae</taxon>
        <taxon>Sphingomonas</taxon>
    </lineage>
</organism>
<keyword evidence="2" id="KW-1134">Transmembrane beta strand</keyword>
<evidence type="ECO:0000256" key="1">
    <source>
        <dbReference type="ARBA" id="ARBA00007613"/>
    </source>
</evidence>
<keyword evidence="2" id="KW-0472">Membrane</keyword>
<dbReference type="Gene3D" id="2.20.200.10">
    <property type="entry name" value="Outer membrane efflux proteins (OEP)"/>
    <property type="match status" value="1"/>
</dbReference>
<keyword evidence="2" id="KW-0564">Palmitate</keyword>
<evidence type="ECO:0000313" key="5">
    <source>
        <dbReference type="Proteomes" id="UP001210865"/>
    </source>
</evidence>
<comment type="similarity">
    <text evidence="1 2">Belongs to the outer membrane factor (OMF) (TC 1.B.17) family.</text>
</comment>
<dbReference type="RefSeq" id="WP_270077311.1">
    <property type="nucleotide sequence ID" value="NZ_CP115174.1"/>
</dbReference>
<reference evidence="4 5" key="1">
    <citation type="submission" date="2022-12" db="EMBL/GenBank/DDBJ databases">
        <title>Sphingomonas abieness sp. nov., an endophytic bacterium isolated from Abies koreana.</title>
        <authorList>
            <person name="Jiang L."/>
            <person name="Lee J."/>
        </authorList>
    </citation>
    <scope>NUCLEOTIDE SEQUENCE [LARGE SCALE GENOMIC DNA]</scope>
    <source>
        <strain evidence="5">PAMB 00755</strain>
    </source>
</reference>
<dbReference type="PANTHER" id="PTHR30203:SF25">
    <property type="entry name" value="OUTER MEMBRANE PROTEIN-RELATED"/>
    <property type="match status" value="1"/>
</dbReference>
<proteinExistence type="inferred from homology"/>
<dbReference type="SUPFAM" id="SSF56954">
    <property type="entry name" value="Outer membrane efflux proteins (OEP)"/>
    <property type="match status" value="1"/>
</dbReference>
<comment type="subcellular location">
    <subcellularLocation>
        <location evidence="2">Cell membrane</location>
        <topology evidence="2">Lipid-anchor</topology>
    </subcellularLocation>
</comment>
<dbReference type="Gene3D" id="1.20.1600.10">
    <property type="entry name" value="Outer membrane efflux proteins (OEP)"/>
    <property type="match status" value="1"/>
</dbReference>
<keyword evidence="2" id="KW-0812">Transmembrane</keyword>